<gene>
    <name evidence="2" type="ORF">FSB75_08245</name>
</gene>
<accession>A0A5B8UIQ0</accession>
<name>A0A5B8UIQ0_9BACT</name>
<organism evidence="2 3">
    <name type="scientific">Flavisolibacter ginsenosidimutans</name>
    <dbReference type="NCBI Taxonomy" id="661481"/>
    <lineage>
        <taxon>Bacteria</taxon>
        <taxon>Pseudomonadati</taxon>
        <taxon>Bacteroidota</taxon>
        <taxon>Chitinophagia</taxon>
        <taxon>Chitinophagales</taxon>
        <taxon>Chitinophagaceae</taxon>
        <taxon>Flavisolibacter</taxon>
    </lineage>
</organism>
<dbReference type="Proteomes" id="UP000321204">
    <property type="component" value="Chromosome"/>
</dbReference>
<dbReference type="EMBL" id="CP042433">
    <property type="protein sequence ID" value="QEC55885.1"/>
    <property type="molecule type" value="Genomic_DNA"/>
</dbReference>
<keyword evidence="3" id="KW-1185">Reference proteome</keyword>
<evidence type="ECO:0000313" key="3">
    <source>
        <dbReference type="Proteomes" id="UP000321204"/>
    </source>
</evidence>
<dbReference type="RefSeq" id="WP_146785455.1">
    <property type="nucleotide sequence ID" value="NZ_BAABIO010000001.1"/>
</dbReference>
<dbReference type="AlphaFoldDB" id="A0A5B8UIQ0"/>
<dbReference type="KEGG" id="fgg:FSB75_08245"/>
<protein>
    <submittedName>
        <fullName evidence="2">Uncharacterized protein</fullName>
    </submittedName>
</protein>
<proteinExistence type="predicted"/>
<keyword evidence="1" id="KW-1133">Transmembrane helix</keyword>
<feature type="transmembrane region" description="Helical" evidence="1">
    <location>
        <begin position="6"/>
        <end position="27"/>
    </location>
</feature>
<evidence type="ECO:0000313" key="2">
    <source>
        <dbReference type="EMBL" id="QEC55885.1"/>
    </source>
</evidence>
<sequence>MKQKDAATLLNATAIVLLLLASVVFHVQRALNAKKKTPAAFGKSLHFSEAACCATFLPAFPALLLTHENFSHHKPNQKCVM</sequence>
<reference evidence="2 3" key="1">
    <citation type="journal article" date="2015" name="Int. J. Syst. Evol. Microbiol.">
        <title>Flavisolibacter ginsenosidimutans sp. nov., with ginsenoside-converting activity isolated from soil used for cultivating ginseng.</title>
        <authorList>
            <person name="Zhao Y."/>
            <person name="Liu Q."/>
            <person name="Kang M.S."/>
            <person name="Jin F."/>
            <person name="Yu H."/>
            <person name="Im W.T."/>
        </authorList>
    </citation>
    <scope>NUCLEOTIDE SEQUENCE [LARGE SCALE GENOMIC DNA]</scope>
    <source>
        <strain evidence="2 3">Gsoil 636</strain>
    </source>
</reference>
<keyword evidence="1" id="KW-0812">Transmembrane</keyword>
<evidence type="ECO:0000256" key="1">
    <source>
        <dbReference type="SAM" id="Phobius"/>
    </source>
</evidence>
<keyword evidence="1" id="KW-0472">Membrane</keyword>